<feature type="binding site" evidence="11">
    <location>
        <position position="49"/>
    </location>
    <ligand>
        <name>[4Fe-4S] cluster</name>
        <dbReference type="ChEBI" id="CHEBI:49883"/>
        <label>2</label>
    </ligand>
</feature>
<dbReference type="GO" id="GO:0051539">
    <property type="term" value="F:4 iron, 4 sulfur cluster binding"/>
    <property type="evidence" value="ECO:0007669"/>
    <property type="project" value="UniProtKB-KW"/>
</dbReference>
<evidence type="ECO:0000256" key="3">
    <source>
        <dbReference type="ARBA" id="ARBA00022605"/>
    </source>
</evidence>
<dbReference type="Proteomes" id="UP000190657">
    <property type="component" value="Unassembled WGS sequence"/>
</dbReference>
<dbReference type="Gene3D" id="3.30.70.20">
    <property type="match status" value="1"/>
</dbReference>
<evidence type="ECO:0000313" key="13">
    <source>
        <dbReference type="EMBL" id="SJZ33084.1"/>
    </source>
</evidence>
<keyword evidence="6 11" id="KW-0408">Iron</keyword>
<keyword evidence="14" id="KW-1185">Reference proteome</keyword>
<evidence type="ECO:0000256" key="10">
    <source>
        <dbReference type="PIRNR" id="PIRNR006429"/>
    </source>
</evidence>
<dbReference type="GO" id="GO:0004355">
    <property type="term" value="F:glutamate synthase (NADPH) activity"/>
    <property type="evidence" value="ECO:0007669"/>
    <property type="project" value="UniProtKB-EC"/>
</dbReference>
<dbReference type="SUPFAM" id="SSF51395">
    <property type="entry name" value="FMN-linked oxidoreductases"/>
    <property type="match status" value="1"/>
</dbReference>
<keyword evidence="5" id="KW-0560">Oxidoreductase</keyword>
<gene>
    <name evidence="13" type="ORF">SAMN02745114_00042</name>
</gene>
<dbReference type="GO" id="GO:0006537">
    <property type="term" value="P:glutamate biosynthetic process"/>
    <property type="evidence" value="ECO:0007669"/>
    <property type="project" value="UniProtKB-KW"/>
</dbReference>
<dbReference type="EMBL" id="FUWW01000001">
    <property type="protein sequence ID" value="SJZ33084.1"/>
    <property type="molecule type" value="Genomic_DNA"/>
</dbReference>
<evidence type="ECO:0000256" key="11">
    <source>
        <dbReference type="PIRSR" id="PIRSR006429-1"/>
    </source>
</evidence>
<dbReference type="EC" id="1.4.1.13" evidence="2"/>
<dbReference type="PROSITE" id="PS51379">
    <property type="entry name" value="4FE4S_FER_2"/>
    <property type="match status" value="2"/>
</dbReference>
<feature type="domain" description="4Fe-4S ferredoxin-type" evidence="12">
    <location>
        <begin position="9"/>
        <end position="38"/>
    </location>
</feature>
<dbReference type="AlphaFoldDB" id="A0A1T4JSK3"/>
<evidence type="ECO:0000256" key="5">
    <source>
        <dbReference type="ARBA" id="ARBA00023002"/>
    </source>
</evidence>
<dbReference type="InterPro" id="IPR002932">
    <property type="entry name" value="Glu_synthdom"/>
</dbReference>
<evidence type="ECO:0000259" key="12">
    <source>
        <dbReference type="PROSITE" id="PS51379"/>
    </source>
</evidence>
<organism evidence="13 14">
    <name type="scientific">Eubacterium coprostanoligenes</name>
    <dbReference type="NCBI Taxonomy" id="290054"/>
    <lineage>
        <taxon>Bacteria</taxon>
        <taxon>Bacillati</taxon>
        <taxon>Bacillota</taxon>
        <taxon>Clostridia</taxon>
        <taxon>Eubacteriales</taxon>
        <taxon>Eubacteriaceae</taxon>
        <taxon>Eubacterium</taxon>
    </lineage>
</organism>
<dbReference type="PROSITE" id="PS00198">
    <property type="entry name" value="4FE4S_FER_1"/>
    <property type="match status" value="1"/>
</dbReference>
<comment type="catalytic activity">
    <reaction evidence="9">
        <text>2 L-glutamate + NADP(+) = L-glutamine + 2-oxoglutarate + NADPH + H(+)</text>
        <dbReference type="Rhea" id="RHEA:15501"/>
        <dbReference type="ChEBI" id="CHEBI:15378"/>
        <dbReference type="ChEBI" id="CHEBI:16810"/>
        <dbReference type="ChEBI" id="CHEBI:29985"/>
        <dbReference type="ChEBI" id="CHEBI:57783"/>
        <dbReference type="ChEBI" id="CHEBI:58349"/>
        <dbReference type="ChEBI" id="CHEBI:58359"/>
        <dbReference type="EC" id="1.4.1.13"/>
    </reaction>
</comment>
<feature type="binding site" evidence="11">
    <location>
        <position position="18"/>
    </location>
    <ligand>
        <name>[4Fe-4S] cluster</name>
        <dbReference type="ChEBI" id="CHEBI:49883"/>
        <label>1</label>
    </ligand>
</feature>
<dbReference type="Pfam" id="PF01645">
    <property type="entry name" value="Glu_synthase"/>
    <property type="match status" value="1"/>
</dbReference>
<evidence type="ECO:0000256" key="7">
    <source>
        <dbReference type="ARBA" id="ARBA00023014"/>
    </source>
</evidence>
<dbReference type="InterPro" id="IPR024188">
    <property type="entry name" value="GltB"/>
</dbReference>
<name>A0A1T4JSK3_9FIRM</name>
<dbReference type="Gene3D" id="3.20.20.70">
    <property type="entry name" value="Aldolase class I"/>
    <property type="match status" value="1"/>
</dbReference>
<dbReference type="PANTHER" id="PTHR43819:SF1">
    <property type="entry name" value="ARCHAEAL-TYPE GLUTAMATE SYNTHASE [NADPH]"/>
    <property type="match status" value="1"/>
</dbReference>
<dbReference type="CDD" id="cd02808">
    <property type="entry name" value="GltS_FMN"/>
    <property type="match status" value="1"/>
</dbReference>
<dbReference type="PANTHER" id="PTHR43819">
    <property type="entry name" value="ARCHAEAL-TYPE GLUTAMATE SYNTHASE [NADPH]"/>
    <property type="match status" value="1"/>
</dbReference>
<dbReference type="Pfam" id="PF13237">
    <property type="entry name" value="Fer4_10"/>
    <property type="match status" value="1"/>
</dbReference>
<reference evidence="13 14" key="1">
    <citation type="submission" date="2017-02" db="EMBL/GenBank/DDBJ databases">
        <authorList>
            <person name="Peterson S.W."/>
        </authorList>
    </citation>
    <scope>NUCLEOTIDE SEQUENCE [LARGE SCALE GENOMIC DNA]</scope>
    <source>
        <strain evidence="13 14">ATCC 51222</strain>
    </source>
</reference>
<evidence type="ECO:0000256" key="8">
    <source>
        <dbReference type="ARBA" id="ARBA00023164"/>
    </source>
</evidence>
<keyword evidence="3" id="KW-0028">Amino-acid biosynthesis</keyword>
<accession>A0A1T4JSK3</accession>
<dbReference type="PIRSF" id="PIRSF500061">
    <property type="entry name" value="GOGAT_lg2_archl"/>
    <property type="match status" value="1"/>
</dbReference>
<keyword evidence="4 11" id="KW-0479">Metal-binding</keyword>
<keyword evidence="8" id="KW-0314">Glutamate biosynthesis</keyword>
<feature type="binding site" evidence="11">
    <location>
        <position position="52"/>
    </location>
    <ligand>
        <name>[4Fe-4S] cluster</name>
        <dbReference type="ChEBI" id="CHEBI:49883"/>
        <label>2</label>
    </ligand>
</feature>
<feature type="binding site" evidence="11">
    <location>
        <position position="55"/>
    </location>
    <ligand>
        <name>[4Fe-4S] cluster</name>
        <dbReference type="ChEBI" id="CHEBI:49883"/>
        <label>2</label>
    </ligand>
</feature>
<sequence length="500" mass="54249">MIGYIPRRFTVIRDKNLCTNCGGCVTQCINECHFFADDGKTVLSNSNNCVACHRCVDMCPSGALRIEKYVCDYRDNANWTPQYQQEIVRQANTGSTLLSAMGNPKPYPIYWDKILLNASQVTNPSIDPLREPMEIRTILGRKPDKIEVEKKGKSTTKMPPQVMIETPIMFSAMSFGSISLNAQKSLAMAAKNLGTLFNTGEGGLHSALKEYCDYAVVQVASGRFGVHKDYLNNCKFIEIKIGQGAKPGIGGHLPGEKVNVEVSNARMIPEGSDAISPAPHHDIYSIEDLRQLIWSLKQATDNQKPVAVKIAAVHNVAAIASGCARAGADIIVIDGFRGGTGAAPTRIRDNVGIPIELALAAADQRLRDEGIRSTVSLVASGSFRCSSDIVKAIALGADACYVASAPLIAMGCHMCQTCNTGKCNWGIATQRPELTKRLNPEQAHQRVENLITAWNHEIKEIMGGMGINSVDSLRGNRLMLRGIGLTEKELEILGIKHAGE</sequence>
<keyword evidence="7 11" id="KW-0411">Iron-sulfur</keyword>
<evidence type="ECO:0000256" key="1">
    <source>
        <dbReference type="ARBA" id="ARBA00009716"/>
    </source>
</evidence>
<evidence type="ECO:0000256" key="4">
    <source>
        <dbReference type="ARBA" id="ARBA00022723"/>
    </source>
</evidence>
<feature type="binding site" evidence="11">
    <location>
        <position position="24"/>
    </location>
    <ligand>
        <name>[4Fe-4S] cluster</name>
        <dbReference type="ChEBI" id="CHEBI:49883"/>
        <label>1</label>
    </ligand>
</feature>
<comment type="similarity">
    <text evidence="1 10">Belongs to the glutamate synthase family.</text>
</comment>
<dbReference type="SUPFAM" id="SSF54862">
    <property type="entry name" value="4Fe-4S ferredoxins"/>
    <property type="match status" value="1"/>
</dbReference>
<evidence type="ECO:0000313" key="14">
    <source>
        <dbReference type="Proteomes" id="UP000190657"/>
    </source>
</evidence>
<protein>
    <recommendedName>
        <fullName evidence="2">glutamate synthase (NADPH)</fullName>
        <ecNumber evidence="2">1.4.1.13</ecNumber>
    </recommendedName>
</protein>
<dbReference type="InterPro" id="IPR017900">
    <property type="entry name" value="4Fe4S_Fe_S_CS"/>
</dbReference>
<dbReference type="OrthoDB" id="9758182at2"/>
<evidence type="ECO:0000256" key="6">
    <source>
        <dbReference type="ARBA" id="ARBA00023004"/>
    </source>
</evidence>
<dbReference type="InterPro" id="IPR043578">
    <property type="entry name" value="GltB_archl_type"/>
</dbReference>
<dbReference type="InterPro" id="IPR017896">
    <property type="entry name" value="4Fe4S_Fe-S-bd"/>
</dbReference>
<feature type="binding site" evidence="11">
    <location>
        <position position="28"/>
    </location>
    <ligand>
        <name>[4Fe-4S] cluster</name>
        <dbReference type="ChEBI" id="CHEBI:49883"/>
        <label>2</label>
    </ligand>
</feature>
<feature type="binding site" evidence="11">
    <location>
        <position position="59"/>
    </location>
    <ligand>
        <name>[4Fe-4S] cluster</name>
        <dbReference type="ChEBI" id="CHEBI:49883"/>
        <label>1</label>
    </ligand>
</feature>
<dbReference type="GO" id="GO:0046872">
    <property type="term" value="F:metal ion binding"/>
    <property type="evidence" value="ECO:0007669"/>
    <property type="project" value="UniProtKB-KW"/>
</dbReference>
<feature type="domain" description="4Fe-4S ferredoxin-type" evidence="12">
    <location>
        <begin position="39"/>
        <end position="69"/>
    </location>
</feature>
<dbReference type="PIRSF" id="PIRSF006429">
    <property type="entry name" value="GOGAT_lg_2"/>
    <property type="match status" value="1"/>
</dbReference>
<evidence type="ECO:0000256" key="9">
    <source>
        <dbReference type="ARBA" id="ARBA00048151"/>
    </source>
</evidence>
<feature type="binding site" evidence="11">
    <location>
        <position position="21"/>
    </location>
    <ligand>
        <name>[4Fe-4S] cluster</name>
        <dbReference type="ChEBI" id="CHEBI:49883"/>
        <label>1</label>
    </ligand>
</feature>
<keyword evidence="11" id="KW-0004">4Fe-4S</keyword>
<evidence type="ECO:0000256" key="2">
    <source>
        <dbReference type="ARBA" id="ARBA00012079"/>
    </source>
</evidence>
<proteinExistence type="inferred from homology"/>
<dbReference type="STRING" id="290054.SAMN02745114_00042"/>
<dbReference type="InterPro" id="IPR013785">
    <property type="entry name" value="Aldolase_TIM"/>
</dbReference>